<reference evidence="5 6" key="1">
    <citation type="submission" date="2018-12" db="EMBL/GenBank/DDBJ databases">
        <authorList>
            <person name="Sun L."/>
            <person name="Chen Z."/>
        </authorList>
    </citation>
    <scope>NUCLEOTIDE SEQUENCE [LARGE SCALE GENOMIC DNA]</scope>
    <source>
        <strain evidence="5 6">3-5-3</strain>
    </source>
</reference>
<dbReference type="Pfam" id="PF07687">
    <property type="entry name" value="M20_dimer"/>
    <property type="match status" value="1"/>
</dbReference>
<gene>
    <name evidence="5" type="ORF">EJP77_15795</name>
</gene>
<keyword evidence="3" id="KW-0378">Hydrolase</keyword>
<dbReference type="OrthoDB" id="9761532at2"/>
<protein>
    <submittedName>
        <fullName evidence="5">Dipeptidase</fullName>
    </submittedName>
</protein>
<dbReference type="NCBIfam" id="NF006053">
    <property type="entry name" value="PRK08201.1"/>
    <property type="match status" value="1"/>
</dbReference>
<sequence length="453" mass="49791">MTTDYKAYFESLREQHLDQLKELLTIPSISALSEHKPDVAKAAAWIADALRTAGLEHVEIHETKGHPIIYADHLHAPGKPTVLIYGHYDVQPVDPLHLWETPPFEPSIRDGKLYARGATDDKGQLFLHIKAVEALLSQESALPVNVKFCIEGEEEVSSPNLPLFLQDNKEKLAADVVLISDTSLIEKGKPAISTGLRGLCSLEISVHTANTDLHSGTFGGGVPNALHAMVSLLASLHDEQGRIAVDGFYKGVPELSSEMRAEFEKQNFNEEGLRTDLGLDTLYGEEGYSFVERTGARPTLELNGVYGGFQGEGSKTVIPKEAHAKITCRLVGDQDPQDMLDKIERHLHSHIQPGAKVVVKPMEKAFAFNIDPSHPMLQKAADAYERVYGTRALFTKDGGSIPIVAKLSRVLSAPAVMMGFGLPDENLHAPNEHFNLENFDKGLLTLVEYLKMI</sequence>
<dbReference type="PANTHER" id="PTHR43270:SF12">
    <property type="entry name" value="SUCCINYL-DIAMINOPIMELATE DESUCCINYLASE"/>
    <property type="match status" value="1"/>
</dbReference>
<dbReference type="EMBL" id="RZNX01000007">
    <property type="protein sequence ID" value="RUT29173.1"/>
    <property type="molecule type" value="Genomic_DNA"/>
</dbReference>
<evidence type="ECO:0000256" key="3">
    <source>
        <dbReference type="ARBA" id="ARBA00022801"/>
    </source>
</evidence>
<organism evidence="5 6">
    <name type="scientific">Paenibacillus zeisoli</name>
    <dbReference type="NCBI Taxonomy" id="2496267"/>
    <lineage>
        <taxon>Bacteria</taxon>
        <taxon>Bacillati</taxon>
        <taxon>Bacillota</taxon>
        <taxon>Bacilli</taxon>
        <taxon>Bacillales</taxon>
        <taxon>Paenibacillaceae</taxon>
        <taxon>Paenibacillus</taxon>
    </lineage>
</organism>
<evidence type="ECO:0000313" key="6">
    <source>
        <dbReference type="Proteomes" id="UP000272464"/>
    </source>
</evidence>
<evidence type="ECO:0000256" key="2">
    <source>
        <dbReference type="ARBA" id="ARBA00022723"/>
    </source>
</evidence>
<dbReference type="InterPro" id="IPR002933">
    <property type="entry name" value="Peptidase_M20"/>
</dbReference>
<dbReference type="AlphaFoldDB" id="A0A433X512"/>
<dbReference type="Proteomes" id="UP000272464">
    <property type="component" value="Unassembled WGS sequence"/>
</dbReference>
<dbReference type="Gene3D" id="3.30.70.360">
    <property type="match status" value="1"/>
</dbReference>
<dbReference type="RefSeq" id="WP_127200203.1">
    <property type="nucleotide sequence ID" value="NZ_RZNX01000007.1"/>
</dbReference>
<comment type="caution">
    <text evidence="5">The sequence shown here is derived from an EMBL/GenBank/DDBJ whole genome shotgun (WGS) entry which is preliminary data.</text>
</comment>
<accession>A0A433X512</accession>
<proteinExistence type="predicted"/>
<keyword evidence="1" id="KW-0645">Protease</keyword>
<dbReference type="InterPro" id="IPR051458">
    <property type="entry name" value="Cyt/Met_Dipeptidase"/>
</dbReference>
<dbReference type="NCBIfam" id="NF006579">
    <property type="entry name" value="PRK09104.1"/>
    <property type="match status" value="1"/>
</dbReference>
<dbReference type="CDD" id="cd05680">
    <property type="entry name" value="M20_dipept_like"/>
    <property type="match status" value="1"/>
</dbReference>
<dbReference type="Gene3D" id="3.40.630.10">
    <property type="entry name" value="Zn peptidases"/>
    <property type="match status" value="1"/>
</dbReference>
<keyword evidence="6" id="KW-1185">Reference proteome</keyword>
<name>A0A433X512_9BACL</name>
<dbReference type="GO" id="GO:0046872">
    <property type="term" value="F:metal ion binding"/>
    <property type="evidence" value="ECO:0007669"/>
    <property type="project" value="UniProtKB-KW"/>
</dbReference>
<dbReference type="SUPFAM" id="SSF53187">
    <property type="entry name" value="Zn-dependent exopeptidases"/>
    <property type="match status" value="1"/>
</dbReference>
<keyword evidence="2" id="KW-0479">Metal-binding</keyword>
<dbReference type="PANTHER" id="PTHR43270">
    <property type="entry name" value="BETA-ALA-HIS DIPEPTIDASE"/>
    <property type="match status" value="1"/>
</dbReference>
<dbReference type="NCBIfam" id="NF005914">
    <property type="entry name" value="PRK07907.1"/>
    <property type="match status" value="1"/>
</dbReference>
<dbReference type="InterPro" id="IPR011650">
    <property type="entry name" value="Peptidase_M20_dimer"/>
</dbReference>
<evidence type="ECO:0000256" key="1">
    <source>
        <dbReference type="ARBA" id="ARBA00022670"/>
    </source>
</evidence>
<dbReference type="GO" id="GO:0006508">
    <property type="term" value="P:proteolysis"/>
    <property type="evidence" value="ECO:0007669"/>
    <property type="project" value="UniProtKB-KW"/>
</dbReference>
<evidence type="ECO:0000313" key="5">
    <source>
        <dbReference type="EMBL" id="RUT29173.1"/>
    </source>
</evidence>
<evidence type="ECO:0000259" key="4">
    <source>
        <dbReference type="Pfam" id="PF07687"/>
    </source>
</evidence>
<feature type="domain" description="Peptidase M20 dimerisation" evidence="4">
    <location>
        <begin position="194"/>
        <end position="350"/>
    </location>
</feature>
<dbReference type="GO" id="GO:0008233">
    <property type="term" value="F:peptidase activity"/>
    <property type="evidence" value="ECO:0007669"/>
    <property type="project" value="UniProtKB-KW"/>
</dbReference>
<dbReference type="Pfam" id="PF01546">
    <property type="entry name" value="Peptidase_M20"/>
    <property type="match status" value="1"/>
</dbReference>